<dbReference type="InterPro" id="IPR036979">
    <property type="entry name" value="CM_dom_sf"/>
</dbReference>
<dbReference type="InterPro" id="IPR008240">
    <property type="entry name" value="Chorismate_mutase_periplasmic"/>
</dbReference>
<dbReference type="SUPFAM" id="SSF48600">
    <property type="entry name" value="Chorismate mutase II"/>
    <property type="match status" value="1"/>
</dbReference>
<evidence type="ECO:0000256" key="1">
    <source>
        <dbReference type="ARBA" id="ARBA00004817"/>
    </source>
</evidence>
<accession>A0ABP8RH48</accession>
<dbReference type="InterPro" id="IPR051331">
    <property type="entry name" value="Chorismate_mutase-related"/>
</dbReference>
<dbReference type="RefSeq" id="WP_264047909.1">
    <property type="nucleotide sequence ID" value="NZ_BAABGF010000019.1"/>
</dbReference>
<comment type="caution">
    <text evidence="8">The sequence shown here is derived from an EMBL/GenBank/DDBJ whole genome shotgun (WGS) entry which is preliminary data.</text>
</comment>
<organism evidence="8 9">
    <name type="scientific">Mycobacterium paraffinicum</name>
    <dbReference type="NCBI Taxonomy" id="53378"/>
    <lineage>
        <taxon>Bacteria</taxon>
        <taxon>Bacillati</taxon>
        <taxon>Actinomycetota</taxon>
        <taxon>Actinomycetes</taxon>
        <taxon>Mycobacteriales</taxon>
        <taxon>Mycobacteriaceae</taxon>
        <taxon>Mycobacterium</taxon>
    </lineage>
</organism>
<feature type="signal peptide" evidence="6">
    <location>
        <begin position="1"/>
        <end position="31"/>
    </location>
</feature>
<dbReference type="Proteomes" id="UP001501417">
    <property type="component" value="Unassembled WGS sequence"/>
</dbReference>
<evidence type="ECO:0000256" key="2">
    <source>
        <dbReference type="ARBA" id="ARBA00012404"/>
    </source>
</evidence>
<sequence>MVMQSRCLTLVTRYAGMVVGLAILVASPARADDASPLTELVDAAAQRLQIAEQVAAFKWVSRGAVEDQGRVRQELAKMAAQASARRIDPDYVTRVFGDQIRATEGIEYSRFADWKLNPAAAPAESADLSASRSEIDDLNETMLNQVVANWDLLHSTACPAQLGLATSGAIRARGLDALYQRALALATQSYCQQ</sequence>
<dbReference type="SMART" id="SM00830">
    <property type="entry name" value="CM_2"/>
    <property type="match status" value="1"/>
</dbReference>
<evidence type="ECO:0000313" key="9">
    <source>
        <dbReference type="Proteomes" id="UP001501417"/>
    </source>
</evidence>
<evidence type="ECO:0000256" key="4">
    <source>
        <dbReference type="ARBA" id="ARBA00023235"/>
    </source>
</evidence>
<keyword evidence="3 6" id="KW-0732">Signal</keyword>
<keyword evidence="9" id="KW-1185">Reference proteome</keyword>
<feature type="chain" id="PRO_5047437007" description="Chorismate mutase" evidence="6">
    <location>
        <begin position="32"/>
        <end position="193"/>
    </location>
</feature>
<dbReference type="NCBIfam" id="TIGR01806">
    <property type="entry name" value="CM_mono2"/>
    <property type="match status" value="1"/>
</dbReference>
<evidence type="ECO:0000256" key="6">
    <source>
        <dbReference type="SAM" id="SignalP"/>
    </source>
</evidence>
<evidence type="ECO:0000259" key="7">
    <source>
        <dbReference type="PROSITE" id="PS51168"/>
    </source>
</evidence>
<dbReference type="PANTHER" id="PTHR38041:SF2">
    <property type="entry name" value="SECRETED CHORISMATE MUTASE"/>
    <property type="match status" value="1"/>
</dbReference>
<dbReference type="NCBIfam" id="NF006741">
    <property type="entry name" value="PRK09269.1"/>
    <property type="match status" value="1"/>
</dbReference>
<comment type="function">
    <text evidence="5">Catalyzes the Claisen rearrangement of chorismate to prephenate.</text>
</comment>
<evidence type="ECO:0000313" key="8">
    <source>
        <dbReference type="EMBL" id="GAA4538325.1"/>
    </source>
</evidence>
<dbReference type="Pfam" id="PF01817">
    <property type="entry name" value="CM_2"/>
    <property type="match status" value="1"/>
</dbReference>
<name>A0ABP8RH48_9MYCO</name>
<keyword evidence="4 5" id="KW-0413">Isomerase</keyword>
<proteinExistence type="predicted"/>
<dbReference type="PROSITE" id="PS51168">
    <property type="entry name" value="CHORISMATE_MUT_2"/>
    <property type="match status" value="1"/>
</dbReference>
<dbReference type="EC" id="5.4.99.5" evidence="2 5"/>
<protein>
    <recommendedName>
        <fullName evidence="2 5">Chorismate mutase</fullName>
        <ecNumber evidence="2 5">5.4.99.5</ecNumber>
    </recommendedName>
</protein>
<comment type="catalytic activity">
    <reaction evidence="5">
        <text>chorismate = prephenate</text>
        <dbReference type="Rhea" id="RHEA:13897"/>
        <dbReference type="ChEBI" id="CHEBI:29748"/>
        <dbReference type="ChEBI" id="CHEBI:29934"/>
        <dbReference type="EC" id="5.4.99.5"/>
    </reaction>
</comment>
<dbReference type="PIRSF" id="PIRSF026640">
    <property type="entry name" value="Peripl_chor_mut"/>
    <property type="match status" value="1"/>
</dbReference>
<comment type="pathway">
    <text evidence="1 5">Metabolic intermediate biosynthesis; prephenate biosynthesis; prephenate from chorismate: step 1/1.</text>
</comment>
<dbReference type="InterPro" id="IPR002701">
    <property type="entry name" value="CM_II_prokaryot"/>
</dbReference>
<feature type="domain" description="Chorismate mutase" evidence="7">
    <location>
        <begin position="18"/>
        <end position="111"/>
    </location>
</feature>
<reference evidence="9" key="1">
    <citation type="journal article" date="2019" name="Int. J. Syst. Evol. Microbiol.">
        <title>The Global Catalogue of Microorganisms (GCM) 10K type strain sequencing project: providing services to taxonomists for standard genome sequencing and annotation.</title>
        <authorList>
            <consortium name="The Broad Institute Genomics Platform"/>
            <consortium name="The Broad Institute Genome Sequencing Center for Infectious Disease"/>
            <person name="Wu L."/>
            <person name="Ma J."/>
        </authorList>
    </citation>
    <scope>NUCLEOTIDE SEQUENCE [LARGE SCALE GENOMIC DNA]</scope>
    <source>
        <strain evidence="9">JCM 17782</strain>
    </source>
</reference>
<gene>
    <name evidence="8" type="ORF">GCM10023161_16310</name>
</gene>
<dbReference type="PANTHER" id="PTHR38041">
    <property type="entry name" value="CHORISMATE MUTASE"/>
    <property type="match status" value="1"/>
</dbReference>
<dbReference type="InterPro" id="IPR036263">
    <property type="entry name" value="Chorismate_II_sf"/>
</dbReference>
<evidence type="ECO:0000256" key="3">
    <source>
        <dbReference type="ARBA" id="ARBA00022729"/>
    </source>
</evidence>
<dbReference type="Gene3D" id="1.20.59.10">
    <property type="entry name" value="Chorismate mutase"/>
    <property type="match status" value="1"/>
</dbReference>
<evidence type="ECO:0000256" key="5">
    <source>
        <dbReference type="PIRNR" id="PIRNR026640"/>
    </source>
</evidence>
<dbReference type="EMBL" id="BAABGF010000019">
    <property type="protein sequence ID" value="GAA4538325.1"/>
    <property type="molecule type" value="Genomic_DNA"/>
</dbReference>